<dbReference type="InterPro" id="IPR016024">
    <property type="entry name" value="ARM-type_fold"/>
</dbReference>
<evidence type="ECO:0000313" key="2">
    <source>
        <dbReference type="EMBL" id="OHT15000.1"/>
    </source>
</evidence>
<dbReference type="PANTHER" id="PTHR10257">
    <property type="entry name" value="SERINE/THREONINE PROTEIN PHOSPHATASE 2A PP2A REGULATORY SUBUNIT B"/>
    <property type="match status" value="1"/>
</dbReference>
<comment type="caution">
    <text evidence="2">The sequence shown here is derived from an EMBL/GenBank/DDBJ whole genome shotgun (WGS) entry which is preliminary data.</text>
</comment>
<sequence>MRRRIITPQRRHQNSASSSSKPTRPSNKPVVLASLPPKPKTKDLPKVEPGLKLDKTVTFSSHCTYSCDDVDIVMSKIFSEIPPKDARIIFIQKCNECSKICDFSSDKKDVKAKPIKSSLLRHLIQCFSIPHISRSLTPEAVNAFFQMIAKNIFRPFPIFKHEGPSDAKDSIQDAAWPHISLVYECLLTSFSSPSINDFPSTFLSNIVDNSLSPDERERKEAKKVLQNLYNKFPSTRMTIRQRCSYLFSSSRCSSDLLEFFYTVVSGFTPPLKSDNIDMFNRIILPLHCLNNYHTFQRSLVPVIARFIAKSDNLLQNALDYLNKHWPCTDRNKQSMFLKEYEELVITFDNRMTQPMALQFFRKINECIGNEHTVVACASLEILQNTKLNHFIKSNASSLYFMLIMTITNVLKEHWDDDTRDMSAATLDVLNETEPNAYKKAVEMQKMVKSKKTAAFGVCKTTWKKVLDAAKTNYVSLSNLQIEDLNFLR</sequence>
<reference evidence="2" key="1">
    <citation type="submission" date="2016-10" db="EMBL/GenBank/DDBJ databases">
        <authorList>
            <person name="Benchimol M."/>
            <person name="Almeida L.G."/>
            <person name="Vasconcelos A.T."/>
            <person name="Perreira-Neves A."/>
            <person name="Rosa I.A."/>
            <person name="Tasca T."/>
            <person name="Bogo M.R."/>
            <person name="de Souza W."/>
        </authorList>
    </citation>
    <scope>NUCLEOTIDE SEQUENCE [LARGE SCALE GENOMIC DNA]</scope>
    <source>
        <strain evidence="2">K</strain>
    </source>
</reference>
<feature type="compositionally biased region" description="Basic residues" evidence="1">
    <location>
        <begin position="1"/>
        <end position="13"/>
    </location>
</feature>
<dbReference type="FunFam" id="1.25.10.10:FF:000331">
    <property type="entry name" value="Phosphoprotein phosphatase, putative"/>
    <property type="match status" value="1"/>
</dbReference>
<dbReference type="VEuPathDB" id="TrichDB:TRFO_42769"/>
<evidence type="ECO:0000313" key="3">
    <source>
        <dbReference type="Proteomes" id="UP000179807"/>
    </source>
</evidence>
<dbReference type="Proteomes" id="UP000179807">
    <property type="component" value="Unassembled WGS sequence"/>
</dbReference>
<dbReference type="GeneID" id="94849179"/>
<dbReference type="Gene3D" id="1.25.10.10">
    <property type="entry name" value="Leucine-rich Repeat Variant"/>
    <property type="match status" value="1"/>
</dbReference>
<dbReference type="SUPFAM" id="SSF48371">
    <property type="entry name" value="ARM repeat"/>
    <property type="match status" value="1"/>
</dbReference>
<dbReference type="GO" id="GO:0000159">
    <property type="term" value="C:protein phosphatase type 2A complex"/>
    <property type="evidence" value="ECO:0007669"/>
    <property type="project" value="InterPro"/>
</dbReference>
<accession>A0A1J4KVT2</accession>
<keyword evidence="3" id="KW-1185">Reference proteome</keyword>
<dbReference type="AlphaFoldDB" id="A0A1J4KVT2"/>
<dbReference type="GO" id="GO:0019888">
    <property type="term" value="F:protein phosphatase regulator activity"/>
    <property type="evidence" value="ECO:0007669"/>
    <property type="project" value="InterPro"/>
</dbReference>
<proteinExistence type="predicted"/>
<organism evidence="2 3">
    <name type="scientific">Tritrichomonas foetus</name>
    <dbReference type="NCBI Taxonomy" id="1144522"/>
    <lineage>
        <taxon>Eukaryota</taxon>
        <taxon>Metamonada</taxon>
        <taxon>Parabasalia</taxon>
        <taxon>Tritrichomonadida</taxon>
        <taxon>Tritrichomonadidae</taxon>
        <taxon>Tritrichomonas</taxon>
    </lineage>
</organism>
<evidence type="ECO:0000256" key="1">
    <source>
        <dbReference type="SAM" id="MobiDB-lite"/>
    </source>
</evidence>
<protein>
    <submittedName>
        <fullName evidence="2">Phosphoprotein phosphatase</fullName>
    </submittedName>
</protein>
<dbReference type="InterPro" id="IPR002554">
    <property type="entry name" value="PP2A_B56"/>
</dbReference>
<dbReference type="PANTHER" id="PTHR10257:SF3">
    <property type="entry name" value="SERINE_THREONINE-PROTEIN PHOSPHATASE 2A 56 KDA REGULATORY SUBUNIT GAMMA ISOFORM"/>
    <property type="match status" value="1"/>
</dbReference>
<dbReference type="RefSeq" id="XP_068368136.1">
    <property type="nucleotide sequence ID" value="XM_068514475.1"/>
</dbReference>
<dbReference type="OrthoDB" id="10264446at2759"/>
<dbReference type="InterPro" id="IPR011989">
    <property type="entry name" value="ARM-like"/>
</dbReference>
<dbReference type="EMBL" id="MLAK01000285">
    <property type="protein sequence ID" value="OHT15000.1"/>
    <property type="molecule type" value="Genomic_DNA"/>
</dbReference>
<feature type="region of interest" description="Disordered" evidence="1">
    <location>
        <begin position="1"/>
        <end position="47"/>
    </location>
</feature>
<dbReference type="Pfam" id="PF01603">
    <property type="entry name" value="B56"/>
    <property type="match status" value="1"/>
</dbReference>
<gene>
    <name evidence="2" type="ORF">TRFO_42769</name>
</gene>
<dbReference type="GO" id="GO:0007165">
    <property type="term" value="P:signal transduction"/>
    <property type="evidence" value="ECO:0007669"/>
    <property type="project" value="InterPro"/>
</dbReference>
<name>A0A1J4KVT2_9EUKA</name>